<keyword evidence="12" id="KW-1185">Reference proteome</keyword>
<dbReference type="PROSITE" id="PS50089">
    <property type="entry name" value="ZF_RING_2"/>
    <property type="match status" value="1"/>
</dbReference>
<feature type="compositionally biased region" description="Basic residues" evidence="8">
    <location>
        <begin position="164"/>
        <end position="173"/>
    </location>
</feature>
<feature type="compositionally biased region" description="Polar residues" evidence="8">
    <location>
        <begin position="1262"/>
        <end position="1272"/>
    </location>
</feature>
<dbReference type="GeneID" id="17040292"/>
<dbReference type="eggNOG" id="KOG1001">
    <property type="taxonomic scope" value="Eukaryota"/>
</dbReference>
<dbReference type="SUPFAM" id="SSF57850">
    <property type="entry name" value="RING/U-box"/>
    <property type="match status" value="1"/>
</dbReference>
<dbReference type="eggNOG" id="KOG1002">
    <property type="taxonomic scope" value="Eukaryota"/>
</dbReference>
<dbReference type="PANTHER" id="PTHR45865">
    <property type="entry name" value="E3 UBIQUITIN-PROTEIN LIGASE SHPRH FAMILY MEMBER"/>
    <property type="match status" value="1"/>
</dbReference>
<evidence type="ECO:0000313" key="11">
    <source>
        <dbReference type="EMBL" id="EIE22306.1"/>
    </source>
</evidence>
<dbReference type="InterPro" id="IPR052583">
    <property type="entry name" value="ATP-helicase/E3_Ub-Ligase"/>
</dbReference>
<comment type="similarity">
    <text evidence="1">Belongs to the SNF2/RAD54 helicase family. RAD16 subfamily.</text>
</comment>
<feature type="compositionally biased region" description="Low complexity" evidence="8">
    <location>
        <begin position="139"/>
        <end position="159"/>
    </location>
</feature>
<dbReference type="GO" id="GO:0016787">
    <property type="term" value="F:hydrolase activity"/>
    <property type="evidence" value="ECO:0007669"/>
    <property type="project" value="UniProtKB-KW"/>
</dbReference>
<feature type="compositionally biased region" description="Acidic residues" evidence="8">
    <location>
        <begin position="297"/>
        <end position="317"/>
    </location>
</feature>
<dbReference type="Proteomes" id="UP000007264">
    <property type="component" value="Unassembled WGS sequence"/>
</dbReference>
<dbReference type="Pfam" id="PF00271">
    <property type="entry name" value="Helicase_C"/>
    <property type="match status" value="1"/>
</dbReference>
<feature type="domain" description="Helicase C-terminal" evidence="10">
    <location>
        <begin position="1589"/>
        <end position="1745"/>
    </location>
</feature>
<evidence type="ECO:0000256" key="8">
    <source>
        <dbReference type="SAM" id="MobiDB-lite"/>
    </source>
</evidence>
<evidence type="ECO:0000256" key="3">
    <source>
        <dbReference type="ARBA" id="ARBA00022771"/>
    </source>
</evidence>
<dbReference type="Gene3D" id="3.30.40.10">
    <property type="entry name" value="Zinc/RING finger domain, C3HC4 (zinc finger)"/>
    <property type="match status" value="1"/>
</dbReference>
<dbReference type="InterPro" id="IPR013083">
    <property type="entry name" value="Znf_RING/FYVE/PHD"/>
</dbReference>
<evidence type="ECO:0000259" key="10">
    <source>
        <dbReference type="PROSITE" id="PS51194"/>
    </source>
</evidence>
<name>I0YV87_COCSC</name>
<dbReference type="Gene3D" id="3.40.50.10810">
    <property type="entry name" value="Tandem AAA-ATPase domain"/>
    <property type="match status" value="1"/>
</dbReference>
<dbReference type="PANTHER" id="PTHR45865:SF1">
    <property type="entry name" value="E3 UBIQUITIN-PROTEIN LIGASE SHPRH"/>
    <property type="match status" value="1"/>
</dbReference>
<reference evidence="11 12" key="1">
    <citation type="journal article" date="2012" name="Genome Biol.">
        <title>The genome of the polar eukaryotic microalga coccomyxa subellipsoidea reveals traits of cold adaptation.</title>
        <authorList>
            <person name="Blanc G."/>
            <person name="Agarkova I."/>
            <person name="Grimwood J."/>
            <person name="Kuo A."/>
            <person name="Brueggeman A."/>
            <person name="Dunigan D."/>
            <person name="Gurnon J."/>
            <person name="Ladunga I."/>
            <person name="Lindquist E."/>
            <person name="Lucas S."/>
            <person name="Pangilinan J."/>
            <person name="Proschold T."/>
            <person name="Salamov A."/>
            <person name="Schmutz J."/>
            <person name="Weeks D."/>
            <person name="Yamada T."/>
            <person name="Claverie J.M."/>
            <person name="Grigoriev I."/>
            <person name="Van Etten J."/>
            <person name="Lomsadze A."/>
            <person name="Borodovsky M."/>
        </authorList>
    </citation>
    <scope>NUCLEOTIDE SEQUENCE [LARGE SCALE GENOMIC DNA]</scope>
    <source>
        <strain evidence="11 12">C-169</strain>
    </source>
</reference>
<dbReference type="KEGG" id="csl:COCSUDRAFT_66556"/>
<keyword evidence="7" id="KW-0175">Coiled coil</keyword>
<dbReference type="InterPro" id="IPR000330">
    <property type="entry name" value="SNF2_N"/>
</dbReference>
<dbReference type="Pfam" id="PF13923">
    <property type="entry name" value="zf-C3HC4_2"/>
    <property type="match status" value="1"/>
</dbReference>
<sequence>MSEAGVDGLLAILGDSGLTRGAAERLLQQAEGSVETAVALYFSSDHAAIVQEESESPLNTLRGILGPAVTSHQAEQLLARAHNSVHQAVELYYNTAGGAAPGSGASSEAEDAGVGPSSGAESLVSSREGSPAEPEMAEGAGQAGPSSDPSPGSAGPSGAEPVRRPRTATRRQPRSGAPRGLDAITGVPGPSNPRRDRAWEPPRARDLTFLAAAAGADPAPANGSGRRRRPSRRSAGRLPPRFADAANGGEPGDDDDDSDEDEDDDDDVMVLDESEGMPSLDSQLALKCHDPSVLAVTEDEPEAEAGAEAHEDDDEESVPFHIARRQRREMRELGTRPQIGVLLRLKEQALQEGRQGQSRRGLPFAKHRDASGRIFAAEAEKVPPMMPPSKALGFPLHLGGLDVDLQLQNAETDGQIAVDVLEGRRKLLDDKFTFEKHGQNGWLLQQAVTDEAEEEQLSCVTDSQDYRLFSVLDNLESADDIEVQYELRVESKSGEIKKAKKKKSKAKDAQVKLRAQVYLKEKAISKDVLQATEQKNKNNKNKHMRLYALILQLLERGSGLSLGPDSDGLLNFCDPVESQTPEQRLLEAGEQKAEDKGKQRAEEPLDEQSSEVEEVPKPKWQTDIEKLLTSGRLPKDAPLESVPAQLQSHPKRFQLQGLRWMVARERNGDAVGRGHLHLHPAWLQLLTADGQLIYVHLMPPHQVTADFITSPTGGTCGGFLCDMMGLGKTLETLMLVLAHPAPSDWAVAELDGRSRASDADPVPIKTTLIVMPANLLTQWQEELQLHVNPGALTWGVYQGQEASLSMHMRRQESHNSIADTRISGRPRTKMNPASNTWTLMVTELFCAGPEGQPLPLHQCDVAFMSYENLRKELGYADKSLLLQYGFWRLVLDEAQLVASSSSVAALMTSALWRRHAWVVTGTPITSRVEEIQGLLEFLAYEPFYDNKSWSSLVLRRYETGSERLLPLCSLLKGVMLRRTKEDVEGELELLPCTHEDVWVALSSVERAMYERTRQAVDQGLRHSAARRRARAFSSAYKKVTAKVVGQFTQLRQQCCHPQIVRRDVWLGKTRLSMRQILTRLVTRAFGEYDAALRAEYNARLLLAAVQLDDELCRPDSNGDAFELVLRQIELGMDLSATTDLQQLLGSRDQEGGLPAPDLSAPHPFRGSGPGTGPGEDQGDRGLKRKADEAVGPSEGRAEAANKRSGTLAAVTACAAGRIEAQRQGASAVGGAGAATASASGSPTAVQPGSDHGAPVEEAAPSSLRNGSSNAQAAATAPGPEDKGKGKAVEELEAAAEGAEAQQPALDSEAAQAAKAARDRVRAWQRLRLEGLALLADVLETSEEALGRKRSKKPEDAADADARLVAIRDDLQQVRLAAESLRLVLGDEEVEATALAAVMRFSRRQRKMEVDEDLEAGRELEMQEERAAQQRSTQQMLRTYSHLRARAHPIKAAEKGVASAADATTERWHALQHLAHKLASLDASKEHPAILDADAAGPSSGAGPSTGPAEAEADEIGSCPICLDVCERRTVTSCGHHFCSDCIHESVHNRAECPICRAPLRPEDLYDAATEEEEETARLHHEHVGQYGAKVTALLTQLAEMRSADPTAKAVVFSAWGRLLKLVGDALASNGLQYVSLAGAQPPARAEALRRFIHDPDCAVILIVLSTGGGAAGLTLTVANTVFLMEPALNPGLEAQAAARIYRLGQTKATRVVRLLAEDTIESSILKYQQRKLNAGGGVSEEESLLPAHDVDASTLATLMREHPPPPAPVK</sequence>
<dbReference type="InterPro" id="IPR027417">
    <property type="entry name" value="P-loop_NTPase"/>
</dbReference>
<gene>
    <name evidence="11" type="ORF">COCSUDRAFT_66556</name>
</gene>
<dbReference type="SMART" id="SM00487">
    <property type="entry name" value="DEXDc"/>
    <property type="match status" value="1"/>
</dbReference>
<feature type="compositionally biased region" description="Low complexity" evidence="8">
    <location>
        <begin position="100"/>
        <end position="115"/>
    </location>
</feature>
<dbReference type="InterPro" id="IPR001841">
    <property type="entry name" value="Znf_RING"/>
</dbReference>
<evidence type="ECO:0000256" key="4">
    <source>
        <dbReference type="ARBA" id="ARBA00022801"/>
    </source>
</evidence>
<evidence type="ECO:0000313" key="12">
    <source>
        <dbReference type="Proteomes" id="UP000007264"/>
    </source>
</evidence>
<evidence type="ECO:0000256" key="1">
    <source>
        <dbReference type="ARBA" id="ARBA00008438"/>
    </source>
</evidence>
<feature type="compositionally biased region" description="Polar residues" evidence="8">
    <location>
        <begin position="119"/>
        <end position="128"/>
    </location>
</feature>
<dbReference type="SUPFAM" id="SSF52540">
    <property type="entry name" value="P-loop containing nucleoside triphosphate hydrolases"/>
    <property type="match status" value="2"/>
</dbReference>
<protein>
    <submittedName>
        <fullName evidence="11">Uncharacterized protein</fullName>
    </submittedName>
</protein>
<comment type="caution">
    <text evidence="11">The sequence shown here is derived from an EMBL/GenBank/DDBJ whole genome shotgun (WGS) entry which is preliminary data.</text>
</comment>
<dbReference type="InterPro" id="IPR038718">
    <property type="entry name" value="SNF2-like_sf"/>
</dbReference>
<keyword evidence="2" id="KW-0479">Metal-binding</keyword>
<feature type="region of interest" description="Disordered" evidence="8">
    <location>
        <begin position="587"/>
        <end position="621"/>
    </location>
</feature>
<dbReference type="Gene3D" id="3.40.50.300">
    <property type="entry name" value="P-loop containing nucleotide triphosphate hydrolases"/>
    <property type="match status" value="1"/>
</dbReference>
<dbReference type="InterPro" id="IPR014001">
    <property type="entry name" value="Helicase_ATP-bd"/>
</dbReference>
<feature type="compositionally biased region" description="Acidic residues" evidence="8">
    <location>
        <begin position="604"/>
        <end position="613"/>
    </location>
</feature>
<dbReference type="CDD" id="cd18793">
    <property type="entry name" value="SF2_C_SNF"/>
    <property type="match status" value="1"/>
</dbReference>
<feature type="region of interest" description="Disordered" evidence="8">
    <location>
        <begin position="1147"/>
        <end position="1204"/>
    </location>
</feature>
<feature type="compositionally biased region" description="Basic and acidic residues" evidence="8">
    <location>
        <begin position="193"/>
        <end position="206"/>
    </location>
</feature>
<feature type="compositionally biased region" description="Basic residues" evidence="8">
    <location>
        <begin position="225"/>
        <end position="235"/>
    </location>
</feature>
<dbReference type="OrthoDB" id="423559at2759"/>
<evidence type="ECO:0000256" key="2">
    <source>
        <dbReference type="ARBA" id="ARBA00022723"/>
    </source>
</evidence>
<dbReference type="SMART" id="SM00490">
    <property type="entry name" value="HELICc"/>
    <property type="match status" value="1"/>
</dbReference>
<dbReference type="PROSITE" id="PS51194">
    <property type="entry name" value="HELICASE_CTER"/>
    <property type="match status" value="1"/>
</dbReference>
<feature type="region of interest" description="Disordered" evidence="8">
    <location>
        <begin position="100"/>
        <end position="270"/>
    </location>
</feature>
<feature type="compositionally biased region" description="Low complexity" evidence="8">
    <location>
        <begin position="1491"/>
        <end position="1509"/>
    </location>
</feature>
<feature type="region of interest" description="Disordered" evidence="8">
    <location>
        <begin position="296"/>
        <end position="317"/>
    </location>
</feature>
<feature type="compositionally biased region" description="Low complexity" evidence="8">
    <location>
        <begin position="211"/>
        <end position="224"/>
    </location>
</feature>
<feature type="compositionally biased region" description="Basic and acidic residues" evidence="8">
    <location>
        <begin position="1177"/>
        <end position="1188"/>
    </location>
</feature>
<evidence type="ECO:0000256" key="5">
    <source>
        <dbReference type="ARBA" id="ARBA00022833"/>
    </source>
</evidence>
<feature type="region of interest" description="Disordered" evidence="8">
    <location>
        <begin position="1232"/>
        <end position="1310"/>
    </location>
</feature>
<feature type="compositionally biased region" description="Basic and acidic residues" evidence="8">
    <location>
        <begin position="1279"/>
        <end position="1289"/>
    </location>
</feature>
<dbReference type="InterPro" id="IPR049730">
    <property type="entry name" value="SNF2/RAD54-like_C"/>
</dbReference>
<keyword evidence="5" id="KW-0862">Zinc</keyword>
<accession>I0YV87</accession>
<feature type="compositionally biased region" description="Low complexity" evidence="8">
    <location>
        <begin position="1233"/>
        <end position="1245"/>
    </location>
</feature>
<evidence type="ECO:0000256" key="6">
    <source>
        <dbReference type="PROSITE-ProRule" id="PRU00175"/>
    </source>
</evidence>
<proteinExistence type="inferred from homology"/>
<feature type="domain" description="RING-type" evidence="9">
    <location>
        <begin position="1518"/>
        <end position="1556"/>
    </location>
</feature>
<feature type="compositionally biased region" description="Basic and acidic residues" evidence="8">
    <location>
        <begin position="587"/>
        <end position="603"/>
    </location>
</feature>
<dbReference type="InterPro" id="IPR001650">
    <property type="entry name" value="Helicase_C-like"/>
</dbReference>
<dbReference type="STRING" id="574566.I0YV87"/>
<keyword evidence="3 6" id="KW-0863">Zinc-finger</keyword>
<feature type="compositionally biased region" description="Acidic residues" evidence="8">
    <location>
        <begin position="251"/>
        <end position="270"/>
    </location>
</feature>
<dbReference type="InterPro" id="IPR017907">
    <property type="entry name" value="Znf_RING_CS"/>
</dbReference>
<dbReference type="GO" id="GO:0005524">
    <property type="term" value="F:ATP binding"/>
    <property type="evidence" value="ECO:0007669"/>
    <property type="project" value="InterPro"/>
</dbReference>
<dbReference type="RefSeq" id="XP_005646850.1">
    <property type="nucleotide sequence ID" value="XM_005646793.1"/>
</dbReference>
<keyword evidence="4" id="KW-0378">Hydrolase</keyword>
<dbReference type="EMBL" id="AGSI01000010">
    <property type="protein sequence ID" value="EIE22306.1"/>
    <property type="molecule type" value="Genomic_DNA"/>
</dbReference>
<evidence type="ECO:0000256" key="7">
    <source>
        <dbReference type="SAM" id="Coils"/>
    </source>
</evidence>
<organism evidence="11 12">
    <name type="scientific">Coccomyxa subellipsoidea (strain C-169)</name>
    <name type="common">Green microalga</name>
    <dbReference type="NCBI Taxonomy" id="574566"/>
    <lineage>
        <taxon>Eukaryota</taxon>
        <taxon>Viridiplantae</taxon>
        <taxon>Chlorophyta</taxon>
        <taxon>core chlorophytes</taxon>
        <taxon>Trebouxiophyceae</taxon>
        <taxon>Trebouxiophyceae incertae sedis</taxon>
        <taxon>Coccomyxaceae</taxon>
        <taxon>Coccomyxa</taxon>
        <taxon>Coccomyxa subellipsoidea</taxon>
    </lineage>
</organism>
<feature type="coiled-coil region" evidence="7">
    <location>
        <begin position="489"/>
        <end position="516"/>
    </location>
</feature>
<dbReference type="PROSITE" id="PS00518">
    <property type="entry name" value="ZF_RING_1"/>
    <property type="match status" value="1"/>
</dbReference>
<feature type="region of interest" description="Disordered" evidence="8">
    <location>
        <begin position="1491"/>
        <end position="1510"/>
    </location>
</feature>
<evidence type="ECO:0000259" key="9">
    <source>
        <dbReference type="PROSITE" id="PS50089"/>
    </source>
</evidence>
<dbReference type="SMART" id="SM00184">
    <property type="entry name" value="RING"/>
    <property type="match status" value="1"/>
</dbReference>
<dbReference type="GO" id="GO:0008270">
    <property type="term" value="F:zinc ion binding"/>
    <property type="evidence" value="ECO:0007669"/>
    <property type="project" value="UniProtKB-KW"/>
</dbReference>
<dbReference type="Pfam" id="PF00176">
    <property type="entry name" value="SNF2-rel_dom"/>
    <property type="match status" value="1"/>
</dbReference>